<evidence type="ECO:0000313" key="2">
    <source>
        <dbReference type="Proteomes" id="UP000574761"/>
    </source>
</evidence>
<dbReference type="AlphaFoldDB" id="A0A7W6D7Z5"/>
<dbReference type="EMBL" id="JACIEE010000002">
    <property type="protein sequence ID" value="MBB3975900.1"/>
    <property type="molecule type" value="Genomic_DNA"/>
</dbReference>
<organism evidence="1 2">
    <name type="scientific">Mycoplana azooxidifex</name>
    <dbReference type="NCBI Taxonomy" id="1636188"/>
    <lineage>
        <taxon>Bacteria</taxon>
        <taxon>Pseudomonadati</taxon>
        <taxon>Pseudomonadota</taxon>
        <taxon>Alphaproteobacteria</taxon>
        <taxon>Hyphomicrobiales</taxon>
        <taxon>Rhizobiaceae</taxon>
        <taxon>Mycoplana</taxon>
    </lineage>
</organism>
<dbReference type="Proteomes" id="UP000574761">
    <property type="component" value="Unassembled WGS sequence"/>
</dbReference>
<comment type="caution">
    <text evidence="1">The sequence shown here is derived from an EMBL/GenBank/DDBJ whole genome shotgun (WGS) entry which is preliminary data.</text>
</comment>
<name>A0A7W6D7Z5_9HYPH</name>
<sequence length="147" mass="15356">MTVRLRAHHLLCMLTFVGKGYSPAFVDNYRAIARRLSAGETILVVEGPDDICAPLLDGDTHCHDESVAGRDRQAAEAVSALTSTAVAAGTTIVPDEALLERLRSAFGSGDLRTACGGCEWSDLCSRVSAHGFPGVLVGRAPATGEGC</sequence>
<accession>A0A7W6D7Z5</accession>
<evidence type="ECO:0008006" key="3">
    <source>
        <dbReference type="Google" id="ProtNLM"/>
    </source>
</evidence>
<evidence type="ECO:0000313" key="1">
    <source>
        <dbReference type="EMBL" id="MBB3975900.1"/>
    </source>
</evidence>
<protein>
    <recommendedName>
        <fullName evidence="3">DUF1284 domain-containing protein</fullName>
    </recommendedName>
</protein>
<gene>
    <name evidence="1" type="ORF">GGQ64_001087</name>
</gene>
<reference evidence="1 2" key="1">
    <citation type="submission" date="2020-08" db="EMBL/GenBank/DDBJ databases">
        <title>Genomic Encyclopedia of Type Strains, Phase IV (KMG-IV): sequencing the most valuable type-strain genomes for metagenomic binning, comparative biology and taxonomic classification.</title>
        <authorList>
            <person name="Goeker M."/>
        </authorList>
    </citation>
    <scope>NUCLEOTIDE SEQUENCE [LARGE SCALE GENOMIC DNA]</scope>
    <source>
        <strain evidence="1 2">DSM 100211</strain>
    </source>
</reference>
<dbReference type="RefSeq" id="WP_183800180.1">
    <property type="nucleotide sequence ID" value="NZ_JACIEE010000002.1"/>
</dbReference>
<keyword evidence="2" id="KW-1185">Reference proteome</keyword>
<dbReference type="Pfam" id="PF06935">
    <property type="entry name" value="DUF1284"/>
    <property type="match status" value="1"/>
</dbReference>
<proteinExistence type="predicted"/>
<dbReference type="InterPro" id="IPR009702">
    <property type="entry name" value="DUF1284"/>
</dbReference>